<evidence type="ECO:0000313" key="2">
    <source>
        <dbReference type="EMBL" id="VDO01108.1"/>
    </source>
</evidence>
<sequence>MSDGPFLYSDVTIESPEFKKKPPSLHLSCQSSNTSLKSAGSTYDMETASIHSEESSGFKRGSDSGTVILCSTRNSQSSSFTMEDVSTRSLKRIQLSLKCNLINKASLLLLYQMAGVLMVIIRISNGRRFDSYH</sequence>
<keyword evidence="1" id="KW-0472">Membrane</keyword>
<organism evidence="4">
    <name type="scientific">Rodentolepis nana</name>
    <name type="common">Dwarf tapeworm</name>
    <name type="synonym">Hymenolepis nana</name>
    <dbReference type="NCBI Taxonomy" id="102285"/>
    <lineage>
        <taxon>Eukaryota</taxon>
        <taxon>Metazoa</taxon>
        <taxon>Spiralia</taxon>
        <taxon>Lophotrochozoa</taxon>
        <taxon>Platyhelminthes</taxon>
        <taxon>Cestoda</taxon>
        <taxon>Eucestoda</taxon>
        <taxon>Cyclophyllidea</taxon>
        <taxon>Hymenolepididae</taxon>
        <taxon>Rodentolepis</taxon>
    </lineage>
</organism>
<dbReference type="Proteomes" id="UP000278807">
    <property type="component" value="Unassembled WGS sequence"/>
</dbReference>
<keyword evidence="1" id="KW-0812">Transmembrane</keyword>
<evidence type="ECO:0000313" key="4">
    <source>
        <dbReference type="WBParaSite" id="HNAJ_0000525001-mRNA-1"/>
    </source>
</evidence>
<accession>A0A0R3TDW1</accession>
<protein>
    <submittedName>
        <fullName evidence="4">Ovule protein</fullName>
    </submittedName>
</protein>
<reference evidence="2 3" key="2">
    <citation type="submission" date="2018-11" db="EMBL/GenBank/DDBJ databases">
        <authorList>
            <consortium name="Pathogen Informatics"/>
        </authorList>
    </citation>
    <scope>NUCLEOTIDE SEQUENCE [LARGE SCALE GENOMIC DNA]</scope>
</reference>
<gene>
    <name evidence="2" type="ORF">HNAJ_LOCUS5248</name>
</gene>
<reference evidence="4" key="1">
    <citation type="submission" date="2017-02" db="UniProtKB">
        <authorList>
            <consortium name="WormBaseParasite"/>
        </authorList>
    </citation>
    <scope>IDENTIFICATION</scope>
</reference>
<feature type="transmembrane region" description="Helical" evidence="1">
    <location>
        <begin position="101"/>
        <end position="123"/>
    </location>
</feature>
<name>A0A0R3TDW1_RODNA</name>
<dbReference type="EMBL" id="UZAE01004297">
    <property type="protein sequence ID" value="VDO01108.1"/>
    <property type="molecule type" value="Genomic_DNA"/>
</dbReference>
<dbReference type="WBParaSite" id="HNAJ_0000525001-mRNA-1">
    <property type="protein sequence ID" value="HNAJ_0000525001-mRNA-1"/>
    <property type="gene ID" value="HNAJ_0000525001"/>
</dbReference>
<keyword evidence="3" id="KW-1185">Reference proteome</keyword>
<keyword evidence="1" id="KW-1133">Transmembrane helix</keyword>
<evidence type="ECO:0000256" key="1">
    <source>
        <dbReference type="SAM" id="Phobius"/>
    </source>
</evidence>
<dbReference type="AlphaFoldDB" id="A0A0R3TDW1"/>
<evidence type="ECO:0000313" key="3">
    <source>
        <dbReference type="Proteomes" id="UP000278807"/>
    </source>
</evidence>
<proteinExistence type="predicted"/>